<reference evidence="3 4" key="1">
    <citation type="submission" date="2017-01" db="EMBL/GenBank/DDBJ databases">
        <authorList>
            <person name="Varghese N."/>
            <person name="Submissions S."/>
        </authorList>
    </citation>
    <scope>NUCLEOTIDE SEQUENCE [LARGE SCALE GENOMIC DNA]</scope>
    <source>
        <strain evidence="3 4">DSM 2061</strain>
    </source>
</reference>
<proteinExistence type="predicted"/>
<keyword evidence="4" id="KW-1185">Reference proteome</keyword>
<feature type="chain" id="PRO_5046445859" evidence="1">
    <location>
        <begin position="21"/>
        <end position="366"/>
    </location>
</feature>
<feature type="domain" description="Beta-lactamase-related" evidence="2">
    <location>
        <begin position="77"/>
        <end position="337"/>
    </location>
</feature>
<dbReference type="PROSITE" id="PS51257">
    <property type="entry name" value="PROKAR_LIPOPROTEIN"/>
    <property type="match status" value="1"/>
</dbReference>
<evidence type="ECO:0000313" key="4">
    <source>
        <dbReference type="Proteomes" id="UP000185728"/>
    </source>
</evidence>
<dbReference type="Pfam" id="PF00144">
    <property type="entry name" value="Beta-lactamase"/>
    <property type="match status" value="1"/>
</dbReference>
<dbReference type="InterPro" id="IPR001466">
    <property type="entry name" value="Beta-lactam-related"/>
</dbReference>
<dbReference type="InterPro" id="IPR012338">
    <property type="entry name" value="Beta-lactam/transpept-like"/>
</dbReference>
<organism evidence="3 4">
    <name type="scientific">Zobellia uliginosa</name>
    <dbReference type="NCBI Taxonomy" id="143224"/>
    <lineage>
        <taxon>Bacteria</taxon>
        <taxon>Pseudomonadati</taxon>
        <taxon>Bacteroidota</taxon>
        <taxon>Flavobacteriia</taxon>
        <taxon>Flavobacteriales</taxon>
        <taxon>Flavobacteriaceae</taxon>
        <taxon>Zobellia</taxon>
    </lineage>
</organism>
<protein>
    <submittedName>
        <fullName evidence="3">CubicO group peptidase, beta-lactamase class C family</fullName>
    </submittedName>
</protein>
<evidence type="ECO:0000313" key="3">
    <source>
        <dbReference type="EMBL" id="SIS99472.1"/>
    </source>
</evidence>
<name>A0ABY1L0J6_9FLAO</name>
<feature type="signal peptide" evidence="1">
    <location>
        <begin position="1"/>
        <end position="20"/>
    </location>
</feature>
<keyword evidence="1" id="KW-0732">Signal</keyword>
<comment type="caution">
    <text evidence="3">The sequence shown here is derived from an EMBL/GenBank/DDBJ whole genome shotgun (WGS) entry which is preliminary data.</text>
</comment>
<dbReference type="EMBL" id="FTOB01000006">
    <property type="protein sequence ID" value="SIS99472.1"/>
    <property type="molecule type" value="Genomic_DNA"/>
</dbReference>
<evidence type="ECO:0000256" key="1">
    <source>
        <dbReference type="SAM" id="SignalP"/>
    </source>
</evidence>
<dbReference type="Proteomes" id="UP000185728">
    <property type="component" value="Unassembled WGS sequence"/>
</dbReference>
<dbReference type="SUPFAM" id="SSF56601">
    <property type="entry name" value="beta-lactamase/transpeptidase-like"/>
    <property type="match status" value="1"/>
</dbReference>
<accession>A0ABY1L0J6</accession>
<dbReference type="InterPro" id="IPR050789">
    <property type="entry name" value="Diverse_Enzym_Activities"/>
</dbReference>
<gene>
    <name evidence="3" type="ORF">SAMN05421766_106161</name>
</gene>
<dbReference type="RefSeq" id="WP_076456631.1">
    <property type="nucleotide sequence ID" value="NZ_FTOB01000006.1"/>
</dbReference>
<sequence length="366" mass="40731">MKYTTSTVLCFLLLVLFSCSYDKVEPEVEIAPVPQGMYFPTTSSTSWETLTPTQLDWNETEIENLYEYLEENRTKGFMALKDGRIVLEKYFNGHTADSQWTWFSAAKSLTATITGIAQGEGLLHITDKTSDYLGTNWTSLPIEKENLITVQHHLSMTSGLTDHVGDYIPWVCTTPSCLEYTADAGTRWAYHQGAFIVLQNILTQSTGMDFQSYGKAKLEDRIGMQGNWTKALGLNLYNSTTRSMARFGLLALNKGSWDGSSIVSKTYFDQMTDTSQELNKSYGYLWWLNGKQSYMGTTSQEVVSSALIPNAPSDLFAALGANDQKIYVVPSKGLVIVRCGESAGENQLGLSSFDNELWAKLNAVIP</sequence>
<evidence type="ECO:0000259" key="2">
    <source>
        <dbReference type="Pfam" id="PF00144"/>
    </source>
</evidence>
<dbReference type="Gene3D" id="3.40.710.10">
    <property type="entry name" value="DD-peptidase/beta-lactamase superfamily"/>
    <property type="match status" value="1"/>
</dbReference>
<dbReference type="PANTHER" id="PTHR43283">
    <property type="entry name" value="BETA-LACTAMASE-RELATED"/>
    <property type="match status" value="1"/>
</dbReference>
<dbReference type="PANTHER" id="PTHR43283:SF7">
    <property type="entry name" value="BETA-LACTAMASE-RELATED DOMAIN-CONTAINING PROTEIN"/>
    <property type="match status" value="1"/>
</dbReference>